<gene>
    <name evidence="3" type="ORF">RDB_LOCUS69696</name>
</gene>
<feature type="compositionally biased region" description="Low complexity" evidence="1">
    <location>
        <begin position="23"/>
        <end position="34"/>
    </location>
</feature>
<dbReference type="GO" id="GO:0007008">
    <property type="term" value="P:outer mitochondrial membrane organization"/>
    <property type="evidence" value="ECO:0007669"/>
    <property type="project" value="InterPro"/>
</dbReference>
<comment type="caution">
    <text evidence="3">The sequence shown here is derived from an EMBL/GenBank/DDBJ whole genome shotgun (WGS) entry which is preliminary data.</text>
</comment>
<dbReference type="AlphaFoldDB" id="A0A8H2WY63"/>
<keyword evidence="2" id="KW-0812">Transmembrane</keyword>
<keyword evidence="2" id="KW-0472">Membrane</keyword>
<accession>A0A8H2WY63</accession>
<feature type="transmembrane region" description="Helical" evidence="2">
    <location>
        <begin position="117"/>
        <end position="136"/>
    </location>
</feature>
<dbReference type="EMBL" id="CAJMWS010000313">
    <property type="protein sequence ID" value="CAE6411439.1"/>
    <property type="molecule type" value="Genomic_DNA"/>
</dbReference>
<protein>
    <submittedName>
        <fullName evidence="3">Uncharacterized protein</fullName>
    </submittedName>
</protein>
<feature type="region of interest" description="Disordered" evidence="1">
    <location>
        <begin position="21"/>
        <end position="94"/>
    </location>
</feature>
<evidence type="ECO:0000256" key="2">
    <source>
        <dbReference type="SAM" id="Phobius"/>
    </source>
</evidence>
<sequence>MSMSSSGKYYGPRSYNLINATDSYRSSSKHSSSSHPGRRASQAPSSSNKRQRTAPPVRRTTPPSTPRYAPSSAPSTPLPVAPPQDEKKRSPVSPAVLRSIFASSRTANEERSISRVAFFRFVGFIISCLGISAYAARGRGIRAATGLGLSML</sequence>
<keyword evidence="2" id="KW-1133">Transmembrane helix</keyword>
<dbReference type="InterPro" id="IPR035195">
    <property type="entry name" value="Emr1"/>
</dbReference>
<dbReference type="OrthoDB" id="755951at2759"/>
<dbReference type="GO" id="GO:0005739">
    <property type="term" value="C:mitochondrion"/>
    <property type="evidence" value="ECO:0007669"/>
    <property type="project" value="GOC"/>
</dbReference>
<evidence type="ECO:0000256" key="1">
    <source>
        <dbReference type="SAM" id="MobiDB-lite"/>
    </source>
</evidence>
<evidence type="ECO:0000313" key="3">
    <source>
        <dbReference type="EMBL" id="CAE6411439.1"/>
    </source>
</evidence>
<organism evidence="3 4">
    <name type="scientific">Rhizoctonia solani</name>
    <dbReference type="NCBI Taxonomy" id="456999"/>
    <lineage>
        <taxon>Eukaryota</taxon>
        <taxon>Fungi</taxon>
        <taxon>Dikarya</taxon>
        <taxon>Basidiomycota</taxon>
        <taxon>Agaricomycotina</taxon>
        <taxon>Agaricomycetes</taxon>
        <taxon>Cantharellales</taxon>
        <taxon>Ceratobasidiaceae</taxon>
        <taxon>Rhizoctonia</taxon>
    </lineage>
</organism>
<evidence type="ECO:0000313" key="4">
    <source>
        <dbReference type="Proteomes" id="UP000663846"/>
    </source>
</evidence>
<feature type="compositionally biased region" description="Low complexity" evidence="1">
    <location>
        <begin position="53"/>
        <end position="75"/>
    </location>
</feature>
<proteinExistence type="predicted"/>
<dbReference type="Proteomes" id="UP000663846">
    <property type="component" value="Unassembled WGS sequence"/>
</dbReference>
<dbReference type="Pfam" id="PF17237">
    <property type="entry name" value="Emr1"/>
    <property type="match status" value="1"/>
</dbReference>
<name>A0A8H2WY63_9AGAM</name>
<reference evidence="3" key="1">
    <citation type="submission" date="2021-01" db="EMBL/GenBank/DDBJ databases">
        <authorList>
            <person name="Kaushik A."/>
        </authorList>
    </citation>
    <scope>NUCLEOTIDE SEQUENCE</scope>
    <source>
        <strain evidence="3">AG1-1C</strain>
    </source>
</reference>